<name>A0ABS2GYS7_9LACO</name>
<dbReference type="InterPro" id="IPR043129">
    <property type="entry name" value="ATPase_NBD"/>
</dbReference>
<reference evidence="2 3" key="1">
    <citation type="journal article" date="2021" name="Sci. Rep.">
        <title>The distribution of antibiotic resistance genes in chicken gut microbiota commensals.</title>
        <authorList>
            <person name="Juricova H."/>
            <person name="Matiasovicova J."/>
            <person name="Kubasova T."/>
            <person name="Cejkova D."/>
            <person name="Rychlik I."/>
        </authorList>
    </citation>
    <scope>NUCLEOTIDE SEQUENCE [LARGE SCALE GENOMIC DNA]</scope>
    <source>
        <strain evidence="2 3">An574</strain>
    </source>
</reference>
<feature type="domain" description="Gcp-like" evidence="1">
    <location>
        <begin position="33"/>
        <end position="208"/>
    </location>
</feature>
<dbReference type="Gene3D" id="3.30.420.40">
    <property type="match status" value="2"/>
</dbReference>
<dbReference type="PANTHER" id="PTHR11735:SF11">
    <property type="entry name" value="TRNA THREONYLCARBAMOYLADENOSINE BIOSYNTHESIS PROTEIN TSAB"/>
    <property type="match status" value="1"/>
</dbReference>
<dbReference type="SUPFAM" id="SSF53067">
    <property type="entry name" value="Actin-like ATPase domain"/>
    <property type="match status" value="2"/>
</dbReference>
<accession>A0ABS2GYS7</accession>
<sequence>MKILAIDTSNHPMSVALVEDDQLKATITLNMVRNHSIYVLPAINDLFDKVGWQPKDIDRVVVAKGPGSYTGVRIAVTTAKTLAMTINKELVGISSLQVLAANVPNITDNLIVPFMDARRGNVFTGGYQYQNGRLVNVMNEQHVAYNDLLATLKKGNHPVYLVGEMTPKISKNADPLPNNVQLLAPSYAMPSTYQLAILGEKAPAVKDIDDFVPNYLRITEAEVNWLKAHPGKHDESNYVQEV</sequence>
<evidence type="ECO:0000313" key="3">
    <source>
        <dbReference type="Proteomes" id="UP000785625"/>
    </source>
</evidence>
<dbReference type="NCBIfam" id="TIGR03725">
    <property type="entry name" value="T6A_YeaZ"/>
    <property type="match status" value="1"/>
</dbReference>
<proteinExistence type="predicted"/>
<keyword evidence="3" id="KW-1185">Reference proteome</keyword>
<dbReference type="RefSeq" id="WP_204784805.1">
    <property type="nucleotide sequence ID" value="NZ_CALVGD010000034.1"/>
</dbReference>
<evidence type="ECO:0000259" key="1">
    <source>
        <dbReference type="Pfam" id="PF00814"/>
    </source>
</evidence>
<protein>
    <submittedName>
        <fullName evidence="2">tRNA (Adenosine(37)-N6)-threonylcarbamoyltransferase complex dimerization subunit type 1 TsaB</fullName>
    </submittedName>
</protein>
<dbReference type="EMBL" id="JACJKU010000017">
    <property type="protein sequence ID" value="MBM6940430.1"/>
    <property type="molecule type" value="Genomic_DNA"/>
</dbReference>
<dbReference type="PANTHER" id="PTHR11735">
    <property type="entry name" value="TRNA N6-ADENOSINE THREONYLCARBAMOYLTRANSFERASE"/>
    <property type="match status" value="1"/>
</dbReference>
<evidence type="ECO:0000313" key="2">
    <source>
        <dbReference type="EMBL" id="MBM6940430.1"/>
    </source>
</evidence>
<organism evidence="2 3">
    <name type="scientific">Limosilactobacillus coleohominis</name>
    <dbReference type="NCBI Taxonomy" id="181675"/>
    <lineage>
        <taxon>Bacteria</taxon>
        <taxon>Bacillati</taxon>
        <taxon>Bacillota</taxon>
        <taxon>Bacilli</taxon>
        <taxon>Lactobacillales</taxon>
        <taxon>Lactobacillaceae</taxon>
        <taxon>Limosilactobacillus</taxon>
    </lineage>
</organism>
<dbReference type="Pfam" id="PF00814">
    <property type="entry name" value="TsaD"/>
    <property type="match status" value="1"/>
</dbReference>
<dbReference type="CDD" id="cd24032">
    <property type="entry name" value="ASKHA_NBD_TsaB"/>
    <property type="match status" value="1"/>
</dbReference>
<dbReference type="InterPro" id="IPR000905">
    <property type="entry name" value="Gcp-like_dom"/>
</dbReference>
<gene>
    <name evidence="2" type="primary">tsaB</name>
    <name evidence="2" type="ORF">H5975_02810</name>
</gene>
<dbReference type="InterPro" id="IPR022496">
    <property type="entry name" value="T6A_TsaB"/>
</dbReference>
<dbReference type="Proteomes" id="UP000785625">
    <property type="component" value="Unassembled WGS sequence"/>
</dbReference>
<comment type="caution">
    <text evidence="2">The sequence shown here is derived from an EMBL/GenBank/DDBJ whole genome shotgun (WGS) entry which is preliminary data.</text>
</comment>